<dbReference type="InterPro" id="IPR013983">
    <property type="entry name" value="Ald_Fedxn_OxRdtase_N"/>
</dbReference>
<dbReference type="InterPro" id="IPR036503">
    <property type="entry name" value="Ald_Fedxn_OxRdtase_N_sf"/>
</dbReference>
<dbReference type="Gene3D" id="3.60.9.10">
    <property type="entry name" value="Aldehyde ferredoxin oxidoreductase, N-terminal domain"/>
    <property type="match status" value="1"/>
</dbReference>
<dbReference type="Pfam" id="PF02730">
    <property type="entry name" value="AFOR_N"/>
    <property type="match status" value="1"/>
</dbReference>
<protein>
    <recommendedName>
        <fullName evidence="1">Aldehyde ferredoxin oxidoreductase N-terminal domain-containing protein</fullName>
    </recommendedName>
</protein>
<sequence length="228" mass="24327">MTLKATGGYTGRILRVDLGREQISEESLDNETLRKYVGGTGLGAKYLYEEVPPGVEWSDADNRIMFFTGPIGGTKVSGSGIFSVVSKGPMTNMAGTSQANGYFGAFLKLSGFDGVIVHGKAKKWLYLHIHDGTAELRDAEHLQGKDTWETEDTIKKGISRQSSVYSIGPAGENLVRFACIAGDHGHVAAHNGLGAVMGSKKLKAIVAERGRQKIAIANPAQMTTAAKV</sequence>
<dbReference type="EMBL" id="BARS01031054">
    <property type="protein sequence ID" value="GAG27684.1"/>
    <property type="molecule type" value="Genomic_DNA"/>
</dbReference>
<name>X0W9R0_9ZZZZ</name>
<gene>
    <name evidence="2" type="ORF">S01H1_48359</name>
</gene>
<dbReference type="GO" id="GO:0016625">
    <property type="term" value="F:oxidoreductase activity, acting on the aldehyde or oxo group of donors, iron-sulfur protein as acceptor"/>
    <property type="evidence" value="ECO:0007669"/>
    <property type="project" value="InterPro"/>
</dbReference>
<dbReference type="AlphaFoldDB" id="X0W9R0"/>
<accession>X0W9R0</accession>
<feature type="domain" description="Aldehyde ferredoxin oxidoreductase N-terminal" evidence="1">
    <location>
        <begin position="9"/>
        <end position="211"/>
    </location>
</feature>
<proteinExistence type="predicted"/>
<dbReference type="SMART" id="SM00790">
    <property type="entry name" value="AFOR_N"/>
    <property type="match status" value="1"/>
</dbReference>
<comment type="caution">
    <text evidence="2">The sequence shown here is derived from an EMBL/GenBank/DDBJ whole genome shotgun (WGS) entry which is preliminary data.</text>
</comment>
<dbReference type="SUPFAM" id="SSF56228">
    <property type="entry name" value="Aldehyde ferredoxin oxidoreductase, N-terminal domain"/>
    <property type="match status" value="1"/>
</dbReference>
<dbReference type="PANTHER" id="PTHR30038:SF0">
    <property type="entry name" value="TUNGSTEN-CONTAINING ALDEHYDE FERREDOXIN OXIDOREDUCTASE"/>
    <property type="match status" value="1"/>
</dbReference>
<organism evidence="2">
    <name type="scientific">marine sediment metagenome</name>
    <dbReference type="NCBI Taxonomy" id="412755"/>
    <lineage>
        <taxon>unclassified sequences</taxon>
        <taxon>metagenomes</taxon>
        <taxon>ecological metagenomes</taxon>
    </lineage>
</organism>
<feature type="non-terminal residue" evidence="2">
    <location>
        <position position="228"/>
    </location>
</feature>
<dbReference type="PANTHER" id="PTHR30038">
    <property type="entry name" value="ALDEHYDE FERREDOXIN OXIDOREDUCTASE"/>
    <property type="match status" value="1"/>
</dbReference>
<dbReference type="InterPro" id="IPR051919">
    <property type="entry name" value="W-dependent_AOR"/>
</dbReference>
<dbReference type="GO" id="GO:0051536">
    <property type="term" value="F:iron-sulfur cluster binding"/>
    <property type="evidence" value="ECO:0007669"/>
    <property type="project" value="InterPro"/>
</dbReference>
<evidence type="ECO:0000313" key="2">
    <source>
        <dbReference type="EMBL" id="GAG27684.1"/>
    </source>
</evidence>
<reference evidence="2" key="1">
    <citation type="journal article" date="2014" name="Front. Microbiol.">
        <title>High frequency of phylogenetically diverse reductive dehalogenase-homologous genes in deep subseafloor sedimentary metagenomes.</title>
        <authorList>
            <person name="Kawai M."/>
            <person name="Futagami T."/>
            <person name="Toyoda A."/>
            <person name="Takaki Y."/>
            <person name="Nishi S."/>
            <person name="Hori S."/>
            <person name="Arai W."/>
            <person name="Tsubouchi T."/>
            <person name="Morono Y."/>
            <person name="Uchiyama I."/>
            <person name="Ito T."/>
            <person name="Fujiyama A."/>
            <person name="Inagaki F."/>
            <person name="Takami H."/>
        </authorList>
    </citation>
    <scope>NUCLEOTIDE SEQUENCE</scope>
    <source>
        <strain evidence="2">Expedition CK06-06</strain>
    </source>
</reference>
<evidence type="ECO:0000259" key="1">
    <source>
        <dbReference type="SMART" id="SM00790"/>
    </source>
</evidence>